<reference evidence="2" key="1">
    <citation type="submission" date="2013-12" db="EMBL/GenBank/DDBJ databases">
        <title>The Genome Sequence of Aphanomyces invadans NJM9701.</title>
        <authorList>
            <consortium name="The Broad Institute Genomics Platform"/>
            <person name="Russ C."/>
            <person name="Tyler B."/>
            <person name="van West P."/>
            <person name="Dieguez-Uribeondo J."/>
            <person name="Young S.K."/>
            <person name="Zeng Q."/>
            <person name="Gargeya S."/>
            <person name="Fitzgerald M."/>
            <person name="Abouelleil A."/>
            <person name="Alvarado L."/>
            <person name="Chapman S.B."/>
            <person name="Gainer-Dewar J."/>
            <person name="Goldberg J."/>
            <person name="Griggs A."/>
            <person name="Gujja S."/>
            <person name="Hansen M."/>
            <person name="Howarth C."/>
            <person name="Imamovic A."/>
            <person name="Ireland A."/>
            <person name="Larimer J."/>
            <person name="McCowan C."/>
            <person name="Murphy C."/>
            <person name="Pearson M."/>
            <person name="Poon T.W."/>
            <person name="Priest M."/>
            <person name="Roberts A."/>
            <person name="Saif S."/>
            <person name="Shea T."/>
            <person name="Sykes S."/>
            <person name="Wortman J."/>
            <person name="Nusbaum C."/>
            <person name="Birren B."/>
        </authorList>
    </citation>
    <scope>NUCLEOTIDE SEQUENCE [LARGE SCALE GENOMIC DNA]</scope>
    <source>
        <strain evidence="2">NJM9701</strain>
    </source>
</reference>
<dbReference type="CDD" id="cd00038">
    <property type="entry name" value="CAP_ED"/>
    <property type="match status" value="2"/>
</dbReference>
<accession>A0A024UT70</accession>
<dbReference type="Gene3D" id="2.60.120.10">
    <property type="entry name" value="Jelly Rolls"/>
    <property type="match status" value="3"/>
</dbReference>
<feature type="domain" description="Cyclic nucleotide-binding" evidence="1">
    <location>
        <begin position="23"/>
        <end position="106"/>
    </location>
</feature>
<dbReference type="EMBL" id="KI913953">
    <property type="protein sequence ID" value="ETW08843.1"/>
    <property type="molecule type" value="Genomic_DNA"/>
</dbReference>
<dbReference type="AlphaFoldDB" id="A0A024UT70"/>
<sequence length="436" mass="49416">MCWGDVGGGVLQVSPTRDRPRGQHGDMGDKFYVIFSGTVQVRKAMVNPNGDSVENAVCELRPGDCFGDRALTGAWNEMLPREASIITISNLTELAFMDKISYSRVMRDRTSEMHLDMPKVAGLDVAKRFRSNKDIVRTIFLQPAHERTERDLKFAVEYLKGVKFFARFSFEVRKQLCKALRLVCAWTNTVVFEEGHLGHHFYILFGGSVEVLISTTNRSRERPWKARAMVLTVVGRICRYDATVQNVVSTLKEGDTFGELALSEENGVRRATVVATEYSEFLTLSRDEYIPLIQKYQNQYHTEYVRMLQQNPYFMGDAWDVHTLEAMCAVMAEKYVPFQGVICEQGSRASEMFIVVRGECVAQYDTMDPYTNEVLESKRPTSALDPTGHPSWARAVWSEQRHRMRRSDGGQVQRRVHSASVHRGGVASKGARVVAV</sequence>
<dbReference type="PROSITE" id="PS50042">
    <property type="entry name" value="CNMP_BINDING_3"/>
    <property type="match status" value="2"/>
</dbReference>
<dbReference type="PANTHER" id="PTHR23011:SF28">
    <property type="entry name" value="CYCLIC NUCLEOTIDE-BINDING DOMAIN CONTAINING PROTEIN"/>
    <property type="match status" value="1"/>
</dbReference>
<gene>
    <name evidence="2" type="ORF">H310_01347</name>
</gene>
<dbReference type="Pfam" id="PF00027">
    <property type="entry name" value="cNMP_binding"/>
    <property type="match status" value="2"/>
</dbReference>
<name>A0A024UT70_9STRA</name>
<dbReference type="PANTHER" id="PTHR23011">
    <property type="entry name" value="CYCLIC NUCLEOTIDE-BINDING DOMAIN CONTAINING PROTEIN"/>
    <property type="match status" value="1"/>
</dbReference>
<dbReference type="GeneID" id="20078397"/>
<feature type="non-terminal residue" evidence="2">
    <location>
        <position position="1"/>
    </location>
</feature>
<dbReference type="SUPFAM" id="SSF51206">
    <property type="entry name" value="cAMP-binding domain-like"/>
    <property type="match status" value="3"/>
</dbReference>
<dbReference type="InterPro" id="IPR014710">
    <property type="entry name" value="RmlC-like_jellyroll"/>
</dbReference>
<dbReference type="RefSeq" id="XP_008862648.1">
    <property type="nucleotide sequence ID" value="XM_008864426.1"/>
</dbReference>
<proteinExistence type="predicted"/>
<dbReference type="SMART" id="SM00100">
    <property type="entry name" value="cNMP"/>
    <property type="match status" value="1"/>
</dbReference>
<dbReference type="eggNOG" id="ENOG502SET7">
    <property type="taxonomic scope" value="Eukaryota"/>
</dbReference>
<dbReference type="InterPro" id="IPR018490">
    <property type="entry name" value="cNMP-bd_dom_sf"/>
</dbReference>
<dbReference type="STRING" id="157072.A0A024UT70"/>
<dbReference type="OrthoDB" id="21144at2759"/>
<evidence type="ECO:0000313" key="2">
    <source>
        <dbReference type="EMBL" id="ETW08843.1"/>
    </source>
</evidence>
<protein>
    <recommendedName>
        <fullName evidence="1">Cyclic nucleotide-binding domain-containing protein</fullName>
    </recommendedName>
</protein>
<organism evidence="2">
    <name type="scientific">Aphanomyces invadans</name>
    <dbReference type="NCBI Taxonomy" id="157072"/>
    <lineage>
        <taxon>Eukaryota</taxon>
        <taxon>Sar</taxon>
        <taxon>Stramenopiles</taxon>
        <taxon>Oomycota</taxon>
        <taxon>Saprolegniomycetes</taxon>
        <taxon>Saprolegniales</taxon>
        <taxon>Verrucalvaceae</taxon>
        <taxon>Aphanomyces</taxon>
    </lineage>
</organism>
<evidence type="ECO:0000259" key="1">
    <source>
        <dbReference type="PROSITE" id="PS50042"/>
    </source>
</evidence>
<dbReference type="InterPro" id="IPR000595">
    <property type="entry name" value="cNMP-bd_dom"/>
</dbReference>
<dbReference type="VEuPathDB" id="FungiDB:H310_01347"/>
<feature type="domain" description="Cyclic nucleotide-binding" evidence="1">
    <location>
        <begin position="164"/>
        <end position="310"/>
    </location>
</feature>